<dbReference type="InterPro" id="IPR017946">
    <property type="entry name" value="PLC-like_Pdiesterase_TIM-brl"/>
</dbReference>
<sequence>MAEKITRWQKFKKFLKRNMTPTWAKHFSYQVISFLLSVCLVIGVTAYAINKTYDERTLNFVQGFTVTAHTGAFDTPENSMESVQAAIENNVQIIEIDIRQRPDKTLVISHDIVVMNNEGTPLADVFALLQQDDCLINLDIKETRTLDPLHDMLVEYNLLSRAFLTGIDQMNVNAVKESSCADMDYYLNCQPSRIKIFTDDYKVKIIDLLKETGAVGINCNYKYACATLSNLLHENGYKLSVWTVNTKFEMKRMLVTQPDNITTKEYGKLMSVIDNWGK</sequence>
<evidence type="ECO:0000313" key="2">
    <source>
        <dbReference type="EMBL" id="HJB74102.1"/>
    </source>
</evidence>
<dbReference type="AlphaFoldDB" id="A0A9D2MG67"/>
<accession>A0A9D2MG67</accession>
<dbReference type="Proteomes" id="UP000823877">
    <property type="component" value="Unassembled WGS sequence"/>
</dbReference>
<evidence type="ECO:0000313" key="3">
    <source>
        <dbReference type="Proteomes" id="UP000823877"/>
    </source>
</evidence>
<comment type="caution">
    <text evidence="2">The sequence shown here is derived from an EMBL/GenBank/DDBJ whole genome shotgun (WGS) entry which is preliminary data.</text>
</comment>
<organism evidence="2 3">
    <name type="scientific">Candidatus Eubacterium faecale</name>
    <dbReference type="NCBI Taxonomy" id="2838568"/>
    <lineage>
        <taxon>Bacteria</taxon>
        <taxon>Bacillati</taxon>
        <taxon>Bacillota</taxon>
        <taxon>Clostridia</taxon>
        <taxon>Eubacteriales</taxon>
        <taxon>Eubacteriaceae</taxon>
        <taxon>Eubacterium</taxon>
    </lineage>
</organism>
<dbReference type="GO" id="GO:0008081">
    <property type="term" value="F:phosphoric diester hydrolase activity"/>
    <property type="evidence" value="ECO:0007669"/>
    <property type="project" value="InterPro"/>
</dbReference>
<dbReference type="Pfam" id="PF03009">
    <property type="entry name" value="GDPD"/>
    <property type="match status" value="1"/>
</dbReference>
<dbReference type="PANTHER" id="PTHR46211">
    <property type="entry name" value="GLYCEROPHOSPHORYL DIESTER PHOSPHODIESTERASE"/>
    <property type="match status" value="1"/>
</dbReference>
<dbReference type="Gene3D" id="3.20.20.190">
    <property type="entry name" value="Phosphatidylinositol (PI) phosphodiesterase"/>
    <property type="match status" value="2"/>
</dbReference>
<feature type="domain" description="GP-PDE" evidence="1">
    <location>
        <begin position="74"/>
        <end position="147"/>
    </location>
</feature>
<dbReference type="GO" id="GO:0006629">
    <property type="term" value="P:lipid metabolic process"/>
    <property type="evidence" value="ECO:0007669"/>
    <property type="project" value="InterPro"/>
</dbReference>
<dbReference type="EMBL" id="DWXN01000001">
    <property type="protein sequence ID" value="HJB74102.1"/>
    <property type="molecule type" value="Genomic_DNA"/>
</dbReference>
<protein>
    <submittedName>
        <fullName evidence="2">Glycerophosphodiester phosphodiesterase</fullName>
    </submittedName>
</protein>
<reference evidence="2" key="2">
    <citation type="submission" date="2021-04" db="EMBL/GenBank/DDBJ databases">
        <authorList>
            <person name="Gilroy R."/>
        </authorList>
    </citation>
    <scope>NUCLEOTIDE SEQUENCE</scope>
    <source>
        <strain evidence="2">CHK188-16595</strain>
    </source>
</reference>
<dbReference type="PANTHER" id="PTHR46211:SF14">
    <property type="entry name" value="GLYCEROPHOSPHODIESTER PHOSPHODIESTERASE"/>
    <property type="match status" value="1"/>
</dbReference>
<name>A0A9D2MG67_9FIRM</name>
<gene>
    <name evidence="2" type="ORF">IAA37_00295</name>
</gene>
<reference evidence="2" key="1">
    <citation type="journal article" date="2021" name="PeerJ">
        <title>Extensive microbial diversity within the chicken gut microbiome revealed by metagenomics and culture.</title>
        <authorList>
            <person name="Gilroy R."/>
            <person name="Ravi A."/>
            <person name="Getino M."/>
            <person name="Pursley I."/>
            <person name="Horton D.L."/>
            <person name="Alikhan N.F."/>
            <person name="Baker D."/>
            <person name="Gharbi K."/>
            <person name="Hall N."/>
            <person name="Watson M."/>
            <person name="Adriaenssens E.M."/>
            <person name="Foster-Nyarko E."/>
            <person name="Jarju S."/>
            <person name="Secka A."/>
            <person name="Antonio M."/>
            <person name="Oren A."/>
            <person name="Chaudhuri R.R."/>
            <person name="La Ragione R."/>
            <person name="Hildebrand F."/>
            <person name="Pallen M.J."/>
        </authorList>
    </citation>
    <scope>NUCLEOTIDE SEQUENCE</scope>
    <source>
        <strain evidence="2">CHK188-16595</strain>
    </source>
</reference>
<dbReference type="SUPFAM" id="SSF51695">
    <property type="entry name" value="PLC-like phosphodiesterases"/>
    <property type="match status" value="1"/>
</dbReference>
<dbReference type="CDD" id="cd08556">
    <property type="entry name" value="GDPD"/>
    <property type="match status" value="1"/>
</dbReference>
<dbReference type="InterPro" id="IPR030395">
    <property type="entry name" value="GP_PDE_dom"/>
</dbReference>
<evidence type="ECO:0000259" key="1">
    <source>
        <dbReference type="Pfam" id="PF03009"/>
    </source>
</evidence>
<proteinExistence type="predicted"/>